<proteinExistence type="predicted"/>
<dbReference type="AlphaFoldDB" id="A0A1X1YED1"/>
<dbReference type="RefSeq" id="WP_085265688.1">
    <property type="nucleotide sequence ID" value="NZ_LQPG01000028.1"/>
</dbReference>
<sequence>MSAPVRRSRRGLPVLAVAPILVAATLLWQHLPDSTLVYGPFDVHGRFGVETSGRTLAVTVDDVQLTREVQGSARWSNPPPVTAAGRWVVVRASVTATQQTVRPNVELRVGPNTYRPSDRFPSYTLSSRADPGITQHGSWVFDVAPELFDPPGADPVELRVWPGLDERLDNRLVIDLRGHLETRSDTVMVVTPEVTG</sequence>
<dbReference type="STRING" id="1108812.AWC16_16960"/>
<keyword evidence="1" id="KW-1133">Transmembrane helix</keyword>
<keyword evidence="3" id="KW-1185">Reference proteome</keyword>
<comment type="caution">
    <text evidence="2">The sequence shown here is derived from an EMBL/GenBank/DDBJ whole genome shotgun (WGS) entry which is preliminary data.</text>
</comment>
<accession>A0A1X1YED1</accession>
<gene>
    <name evidence="2" type="ORF">AWC16_16960</name>
</gene>
<protein>
    <submittedName>
        <fullName evidence="2">Uncharacterized protein</fullName>
    </submittedName>
</protein>
<keyword evidence="1" id="KW-0472">Membrane</keyword>
<dbReference type="Proteomes" id="UP000193866">
    <property type="component" value="Unassembled WGS sequence"/>
</dbReference>
<name>A0A1X1YED1_9MYCO</name>
<feature type="transmembrane region" description="Helical" evidence="1">
    <location>
        <begin position="12"/>
        <end position="31"/>
    </location>
</feature>
<evidence type="ECO:0000256" key="1">
    <source>
        <dbReference type="SAM" id="Phobius"/>
    </source>
</evidence>
<evidence type="ECO:0000313" key="2">
    <source>
        <dbReference type="EMBL" id="ORW09492.1"/>
    </source>
</evidence>
<dbReference type="OrthoDB" id="4761539at2"/>
<organism evidence="2 3">
    <name type="scientific">Mycolicibacter longobardus</name>
    <dbReference type="NCBI Taxonomy" id="1108812"/>
    <lineage>
        <taxon>Bacteria</taxon>
        <taxon>Bacillati</taxon>
        <taxon>Actinomycetota</taxon>
        <taxon>Actinomycetes</taxon>
        <taxon>Mycobacteriales</taxon>
        <taxon>Mycobacteriaceae</taxon>
        <taxon>Mycolicibacter</taxon>
    </lineage>
</organism>
<keyword evidence="1" id="KW-0812">Transmembrane</keyword>
<evidence type="ECO:0000313" key="3">
    <source>
        <dbReference type="Proteomes" id="UP000193866"/>
    </source>
</evidence>
<reference evidence="2 3" key="1">
    <citation type="submission" date="2016-01" db="EMBL/GenBank/DDBJ databases">
        <title>The new phylogeny of the genus Mycobacterium.</title>
        <authorList>
            <person name="Tarcisio F."/>
            <person name="Conor M."/>
            <person name="Antonella G."/>
            <person name="Elisabetta G."/>
            <person name="Giulia F.S."/>
            <person name="Sara T."/>
            <person name="Anna F."/>
            <person name="Clotilde B."/>
            <person name="Roberto B."/>
            <person name="Veronica D.S."/>
            <person name="Fabio R."/>
            <person name="Monica P."/>
            <person name="Olivier J."/>
            <person name="Enrico T."/>
            <person name="Nicola S."/>
        </authorList>
    </citation>
    <scope>NUCLEOTIDE SEQUENCE [LARGE SCALE GENOMIC DNA]</scope>
    <source>
        <strain evidence="2 3">DSM 45394</strain>
    </source>
</reference>
<dbReference type="EMBL" id="LQPG01000028">
    <property type="protein sequence ID" value="ORW09492.1"/>
    <property type="molecule type" value="Genomic_DNA"/>
</dbReference>